<dbReference type="PANTHER" id="PTHR43353:SF3">
    <property type="entry name" value="ALDEHYDE DEHYDROGENASE-RELATED"/>
    <property type="match status" value="1"/>
</dbReference>
<evidence type="ECO:0000256" key="1">
    <source>
        <dbReference type="ARBA" id="ARBA00023002"/>
    </source>
</evidence>
<evidence type="ECO:0000313" key="5">
    <source>
        <dbReference type="Proteomes" id="UP000031246"/>
    </source>
</evidence>
<gene>
    <name evidence="4" type="ORF">OC25_00520</name>
</gene>
<protein>
    <submittedName>
        <fullName evidence="4">2,5-dioxovalerate dehydrogenase</fullName>
    </submittedName>
</protein>
<evidence type="ECO:0000259" key="3">
    <source>
        <dbReference type="Pfam" id="PF00171"/>
    </source>
</evidence>
<evidence type="ECO:0000256" key="2">
    <source>
        <dbReference type="SAM" id="Coils"/>
    </source>
</evidence>
<dbReference type="InterPro" id="IPR044151">
    <property type="entry name" value="ALDH_KGSADH"/>
</dbReference>
<dbReference type="InterPro" id="IPR015590">
    <property type="entry name" value="Aldehyde_DH_dom"/>
</dbReference>
<evidence type="ECO:0000313" key="4">
    <source>
        <dbReference type="EMBL" id="KIA96930.1"/>
    </source>
</evidence>
<reference evidence="4 5" key="1">
    <citation type="submission" date="2014-10" db="EMBL/GenBank/DDBJ databases">
        <title>Pedobacter Kyungheensis.</title>
        <authorList>
            <person name="Anderson B.M."/>
            <person name="Newman J.D."/>
        </authorList>
    </citation>
    <scope>NUCLEOTIDE SEQUENCE [LARGE SCALE GENOMIC DNA]</scope>
    <source>
        <strain evidence="4 5">KACC 16221</strain>
    </source>
</reference>
<dbReference type="Pfam" id="PF00171">
    <property type="entry name" value="Aldedh"/>
    <property type="match status" value="1"/>
</dbReference>
<dbReference type="RefSeq" id="WP_039470620.1">
    <property type="nucleotide sequence ID" value="NZ_JSYN01000001.1"/>
</dbReference>
<proteinExistence type="predicted"/>
<dbReference type="InterPro" id="IPR050740">
    <property type="entry name" value="Aldehyde_DH_Superfamily"/>
</dbReference>
<sequence>MNGKNIIAGTYSEINEKSLKAVNPATGLTLEGDFFKASQSLVDDALTSATSAFQVYRSLNKDLKAAFLNAIADEIAALGEELVNRASAESGLPLARLQGELGRTTGQLRLFANVVAEGSWVDAIIDTALPERQPLPRPDIRRMLIPIGPVVVFGASNFPLAFSVAGGDTASALAAGCSVVVKAHPAHLGTSALVGGAIVKAAEKTGMPKGIFSLLYDDGYTVGAALVQHPLTKAVTFTGSFKGGMALVNLAQQREQPIPVFAEMGSINPVIFLPKAIENQAKELAKKYAASITLGAGQFCTNPGLLLAVQSPALENFKTVLKEAIATIPSATMLTEGIAQNYINLSADIVNEGGVALLSASTVNNSELQNQSEAKIAQVSAGDFIRNPKLREEIFGPYSLLVVAQDIAELEKAVEVLEGQLTATLMADQQELQNYQALINKLTDKTGRIILNGVPTGVEVCAAMQHGGPFPATNDSRFTSVGSTAINRFARPLAYQDWEQALLPDELKNENPLGIFRTVNQKLTKSYE</sequence>
<comment type="caution">
    <text evidence="4">The sequence shown here is derived from an EMBL/GenBank/DDBJ whole genome shotgun (WGS) entry which is preliminary data.</text>
</comment>
<name>A0A0C1DS64_9SPHI</name>
<dbReference type="PANTHER" id="PTHR43353">
    <property type="entry name" value="SUCCINATE-SEMIALDEHYDE DEHYDROGENASE, MITOCHONDRIAL"/>
    <property type="match status" value="1"/>
</dbReference>
<feature type="domain" description="Aldehyde dehydrogenase" evidence="3">
    <location>
        <begin position="16"/>
        <end position="468"/>
    </location>
</feature>
<dbReference type="CDD" id="cd07129">
    <property type="entry name" value="ALDH_KGSADH"/>
    <property type="match status" value="1"/>
</dbReference>
<dbReference type="OrthoDB" id="9770537at2"/>
<organism evidence="4 5">
    <name type="scientific">Pedobacter kyungheensis</name>
    <dbReference type="NCBI Taxonomy" id="1069985"/>
    <lineage>
        <taxon>Bacteria</taxon>
        <taxon>Pseudomonadati</taxon>
        <taxon>Bacteroidota</taxon>
        <taxon>Sphingobacteriia</taxon>
        <taxon>Sphingobacteriales</taxon>
        <taxon>Sphingobacteriaceae</taxon>
        <taxon>Pedobacter</taxon>
    </lineage>
</organism>
<keyword evidence="5" id="KW-1185">Reference proteome</keyword>
<dbReference type="SUPFAM" id="SSF53720">
    <property type="entry name" value="ALDH-like"/>
    <property type="match status" value="1"/>
</dbReference>
<dbReference type="Proteomes" id="UP000031246">
    <property type="component" value="Unassembled WGS sequence"/>
</dbReference>
<dbReference type="GO" id="GO:0016620">
    <property type="term" value="F:oxidoreductase activity, acting on the aldehyde or oxo group of donors, NAD or NADP as acceptor"/>
    <property type="evidence" value="ECO:0007669"/>
    <property type="project" value="InterPro"/>
</dbReference>
<dbReference type="InterPro" id="IPR016162">
    <property type="entry name" value="Ald_DH_N"/>
</dbReference>
<dbReference type="AlphaFoldDB" id="A0A0C1DS64"/>
<keyword evidence="2" id="KW-0175">Coiled coil</keyword>
<feature type="coiled-coil region" evidence="2">
    <location>
        <begin position="400"/>
        <end position="445"/>
    </location>
</feature>
<dbReference type="InterPro" id="IPR016161">
    <property type="entry name" value="Ald_DH/histidinol_DH"/>
</dbReference>
<dbReference type="Gene3D" id="3.40.309.10">
    <property type="entry name" value="Aldehyde Dehydrogenase, Chain A, domain 2"/>
    <property type="match status" value="1"/>
</dbReference>
<dbReference type="InterPro" id="IPR016163">
    <property type="entry name" value="Ald_DH_C"/>
</dbReference>
<keyword evidence="1" id="KW-0560">Oxidoreductase</keyword>
<dbReference type="EMBL" id="JSYN01000001">
    <property type="protein sequence ID" value="KIA96930.1"/>
    <property type="molecule type" value="Genomic_DNA"/>
</dbReference>
<dbReference type="Gene3D" id="3.40.605.10">
    <property type="entry name" value="Aldehyde Dehydrogenase, Chain A, domain 1"/>
    <property type="match status" value="1"/>
</dbReference>
<accession>A0A0C1DS64</accession>